<feature type="region of interest" description="Disordered" evidence="1">
    <location>
        <begin position="47"/>
        <end position="73"/>
    </location>
</feature>
<dbReference type="AlphaFoldDB" id="A0A1F4SN33"/>
<name>A0A1F4SN33_UNCSA</name>
<comment type="caution">
    <text evidence="2">The sequence shown here is derived from an EMBL/GenBank/DDBJ whole genome shotgun (WGS) entry which is preliminary data.</text>
</comment>
<evidence type="ECO:0000313" key="3">
    <source>
        <dbReference type="Proteomes" id="UP000178417"/>
    </source>
</evidence>
<gene>
    <name evidence="2" type="ORF">A2310_00475</name>
</gene>
<sequence>MALFIPVTSAPKQPTRNVNLVVDGCGRNMPGVELGTDTSVLSSYLPSTSATSSAGEIEPTGTSSSASGNIAPGIVTPQSGVDAAASGDIPIPTTLDHQIYSFLGQIRPDKKFQEANVSASLDLAFKTDGMNQKEFDKLLGVQTTKKFWDDITLGKGNIKDRNELLIILKDTLSSMDLTGERSFKQLAETKYLVIISARTMTSKVKEMGWSNADLGNTAVSNAFHYAAVASVVGSDEPAQSFDKLNSEGWKLFTMGLTNSFIEDAGKKFGYPTINKLMLADKWAVDRFAPILQSYYQNKDYMKDYKSLKRDIDQLLGYQKNLERFRKWAKEKSLAERIDAINFDAKTVTPEGKYVTDLIFENYEKQGTEWVIDTLNKYAADIPVPVSGGS</sequence>
<accession>A0A1F4SN33</accession>
<reference evidence="2 3" key="1">
    <citation type="journal article" date="2016" name="Nat. Commun.">
        <title>Thousands of microbial genomes shed light on interconnected biogeochemical processes in an aquifer system.</title>
        <authorList>
            <person name="Anantharaman K."/>
            <person name="Brown C.T."/>
            <person name="Hug L.A."/>
            <person name="Sharon I."/>
            <person name="Castelle C.J."/>
            <person name="Probst A.J."/>
            <person name="Thomas B.C."/>
            <person name="Singh A."/>
            <person name="Wilkins M.J."/>
            <person name="Karaoz U."/>
            <person name="Brodie E.L."/>
            <person name="Williams K.H."/>
            <person name="Hubbard S.S."/>
            <person name="Banfield J.F."/>
        </authorList>
    </citation>
    <scope>NUCLEOTIDE SEQUENCE [LARGE SCALE GENOMIC DNA]</scope>
</reference>
<dbReference type="EMBL" id="MEUB01000036">
    <property type="protein sequence ID" value="OGC21767.1"/>
    <property type="molecule type" value="Genomic_DNA"/>
</dbReference>
<dbReference type="STRING" id="1802579.A2310_00475"/>
<evidence type="ECO:0000256" key="1">
    <source>
        <dbReference type="SAM" id="MobiDB-lite"/>
    </source>
</evidence>
<dbReference type="Proteomes" id="UP000178417">
    <property type="component" value="Unassembled WGS sequence"/>
</dbReference>
<protein>
    <submittedName>
        <fullName evidence="2">Uncharacterized protein</fullName>
    </submittedName>
</protein>
<organism evidence="2 3">
    <name type="scientific">candidate division WOR-1 bacterium RIFOXYB2_FULL_37_13</name>
    <dbReference type="NCBI Taxonomy" id="1802579"/>
    <lineage>
        <taxon>Bacteria</taxon>
        <taxon>Bacillati</taxon>
        <taxon>Saganbacteria</taxon>
    </lineage>
</organism>
<proteinExistence type="predicted"/>
<evidence type="ECO:0000313" key="2">
    <source>
        <dbReference type="EMBL" id="OGC21767.1"/>
    </source>
</evidence>